<dbReference type="PANTHER" id="PTHR34388:SF1">
    <property type="entry name" value="DNA POLYMERASE III SUBUNIT DELTA"/>
    <property type="match status" value="1"/>
</dbReference>
<evidence type="ECO:0000256" key="2">
    <source>
        <dbReference type="ARBA" id="ARBA00022695"/>
    </source>
</evidence>
<dbReference type="EMBL" id="CP114006">
    <property type="protein sequence ID" value="WAN63056.1"/>
    <property type="molecule type" value="Genomic_DNA"/>
</dbReference>
<evidence type="ECO:0000313" key="7">
    <source>
        <dbReference type="Proteomes" id="UP001164727"/>
    </source>
</evidence>
<keyword evidence="4" id="KW-0239">DNA-directed DNA polymerase</keyword>
<protein>
    <submittedName>
        <fullName evidence="6">DNA polymerase III subunit delta</fullName>
    </submittedName>
</protein>
<name>A0ABY7BT69_9MOLU</name>
<keyword evidence="2" id="KW-0548">Nucleotidyltransferase</keyword>
<feature type="domain" description="DNA polymerase III delta subunit-like C-terminal" evidence="5">
    <location>
        <begin position="203"/>
        <end position="322"/>
    </location>
</feature>
<dbReference type="RefSeq" id="WP_268849910.1">
    <property type="nucleotide sequence ID" value="NZ_CP114006.1"/>
</dbReference>
<proteinExistence type="predicted"/>
<evidence type="ECO:0000313" key="6">
    <source>
        <dbReference type="EMBL" id="WAN63056.1"/>
    </source>
</evidence>
<keyword evidence="1" id="KW-0808">Transferase</keyword>
<accession>A0ABY7BT69</accession>
<sequence>MKINSLNLFIYEQKFFLEQTKNNLKSLCYKKNYNFLFYSIQKDNYTEMAKNIAKELYTSCFFYDKKVLFIKNISFLFSKKNINLNFLLNFFKEPIKNIILYLAEEKDNNFLPDIQEKINNYFIIKKQNKLSYQNLINHTKKLFEEDGFVVNSEIIYFLIKNTQNNLLLLKEEIKKIKLYYLSCSNKNIENIEIIKQLVGYKDNIIFLFINSIINNSKMKDNFDLLDHLINQKYNSMFIIYQILQKLQEMILIQHLINEKKTEDEISTLLQYSLPKIFNLIKEIKLLPMDKIKNLFLILFRIYYKVKQGFMDPESALKYLLIKKKIFNL</sequence>
<evidence type="ECO:0000256" key="4">
    <source>
        <dbReference type="ARBA" id="ARBA00022932"/>
    </source>
</evidence>
<gene>
    <name evidence="6" type="ORF">RS022_00450</name>
</gene>
<evidence type="ECO:0000259" key="5">
    <source>
        <dbReference type="Pfam" id="PF21694"/>
    </source>
</evidence>
<organism evidence="6 7">
    <name type="scientific">Candidatus Phytoplasma rubi</name>
    <dbReference type="NCBI Taxonomy" id="399025"/>
    <lineage>
        <taxon>Bacteria</taxon>
        <taxon>Bacillati</taxon>
        <taxon>Mycoplasmatota</taxon>
        <taxon>Mollicutes</taxon>
        <taxon>Acholeplasmatales</taxon>
        <taxon>Acholeplasmataceae</taxon>
        <taxon>Candidatus Phytoplasma</taxon>
        <taxon>16SrV (Elm yellows group)</taxon>
    </lineage>
</organism>
<dbReference type="Pfam" id="PF21694">
    <property type="entry name" value="DNA_pol3_delta_C"/>
    <property type="match status" value="1"/>
</dbReference>
<evidence type="ECO:0000256" key="3">
    <source>
        <dbReference type="ARBA" id="ARBA00022705"/>
    </source>
</evidence>
<dbReference type="PANTHER" id="PTHR34388">
    <property type="entry name" value="DNA POLYMERASE III SUBUNIT DELTA"/>
    <property type="match status" value="1"/>
</dbReference>
<dbReference type="Gene3D" id="1.20.272.10">
    <property type="match status" value="1"/>
</dbReference>
<reference evidence="6 7" key="1">
    <citation type="journal article" date="2023" name="Microbiol. Resour. Announc.">
        <title>Complete Genome of 'Candidatus Phytoplasma rubi' RS, a Phytopathogenic Bacterium Associated with Rubus Stunt Disease.</title>
        <authorList>
            <person name="Duckeck D."/>
            <person name="Zubert C."/>
            <person name="Bohm J.W."/>
            <person name="Carminati G."/>
            <person name="Schneider B."/>
            <person name="Kube M."/>
        </authorList>
    </citation>
    <scope>NUCLEOTIDE SEQUENCE [LARGE SCALE GENOMIC DNA]</scope>
    <source>
        <strain evidence="6 7">RS</strain>
    </source>
</reference>
<dbReference type="Proteomes" id="UP001164727">
    <property type="component" value="Chromosome"/>
</dbReference>
<evidence type="ECO:0000256" key="1">
    <source>
        <dbReference type="ARBA" id="ARBA00022679"/>
    </source>
</evidence>
<keyword evidence="7" id="KW-1185">Reference proteome</keyword>
<dbReference type="InterPro" id="IPR048466">
    <property type="entry name" value="DNA_pol3_delta-like_C"/>
</dbReference>
<dbReference type="NCBIfam" id="TIGR01128">
    <property type="entry name" value="holA"/>
    <property type="match status" value="1"/>
</dbReference>
<dbReference type="InterPro" id="IPR005790">
    <property type="entry name" value="DNA_polIII_delta"/>
</dbReference>
<keyword evidence="3" id="KW-0235">DNA replication</keyword>